<feature type="signal peptide" evidence="1">
    <location>
        <begin position="1"/>
        <end position="24"/>
    </location>
</feature>
<keyword evidence="3" id="KW-1185">Reference proteome</keyword>
<gene>
    <name evidence="2" type="ORF">F0P94_08805</name>
</gene>
<dbReference type="EMBL" id="VTWT01000004">
    <property type="protein sequence ID" value="KAA9338884.1"/>
    <property type="molecule type" value="Genomic_DNA"/>
</dbReference>
<evidence type="ECO:0008006" key="4">
    <source>
        <dbReference type="Google" id="ProtNLM"/>
    </source>
</evidence>
<dbReference type="AlphaFoldDB" id="A0A5N1IX74"/>
<accession>A0A5N1IX74</accession>
<keyword evidence="1" id="KW-0732">Signal</keyword>
<dbReference type="Proteomes" id="UP000326570">
    <property type="component" value="Unassembled WGS sequence"/>
</dbReference>
<evidence type="ECO:0000313" key="3">
    <source>
        <dbReference type="Proteomes" id="UP000326570"/>
    </source>
</evidence>
<comment type="caution">
    <text evidence="2">The sequence shown here is derived from an EMBL/GenBank/DDBJ whole genome shotgun (WGS) entry which is preliminary data.</text>
</comment>
<dbReference type="RefSeq" id="WP_150903518.1">
    <property type="nucleotide sequence ID" value="NZ_VTWT01000004.1"/>
</dbReference>
<organism evidence="2 3">
    <name type="scientific">Adhaeribacter soli</name>
    <dbReference type="NCBI Taxonomy" id="2607655"/>
    <lineage>
        <taxon>Bacteria</taxon>
        <taxon>Pseudomonadati</taxon>
        <taxon>Bacteroidota</taxon>
        <taxon>Cytophagia</taxon>
        <taxon>Cytophagales</taxon>
        <taxon>Hymenobacteraceae</taxon>
        <taxon>Adhaeribacter</taxon>
    </lineage>
</organism>
<proteinExistence type="predicted"/>
<reference evidence="2 3" key="1">
    <citation type="submission" date="2019-09" db="EMBL/GenBank/DDBJ databases">
        <title>Genome sequence of Adhaeribacter sp. M2.</title>
        <authorList>
            <person name="Srinivasan S."/>
        </authorList>
    </citation>
    <scope>NUCLEOTIDE SEQUENCE [LARGE SCALE GENOMIC DNA]</scope>
    <source>
        <strain evidence="2 3">M2</strain>
    </source>
</reference>
<evidence type="ECO:0000313" key="2">
    <source>
        <dbReference type="EMBL" id="KAA9338884.1"/>
    </source>
</evidence>
<sequence length="255" mass="29454">MPLNRKIKSLIFALCCVAVFGALAYFADLRQQQKTINKVSIAIENEYNNYFISDREVTELLTKSGTEKITGLRRNEINLKNLEQRITAHKFVKEAQVSRDLKGNLRVSIKQNRPIARIIQPESDQDVYIDDEGNILPLSERFTARVIPITKSEKSPALNNAFFQDSVGQSYLSLLQFIDHDSFWKAQLAQMHIDAKGKVSFMPQVGDQVIEFGLPEDIERKFKKLMIVYKHVLPQMGWNKYKRVNIEFNDQIICE</sequence>
<name>A0A5N1IX74_9BACT</name>
<feature type="chain" id="PRO_5024897627" description="Cell division protein FtsQ" evidence="1">
    <location>
        <begin position="25"/>
        <end position="255"/>
    </location>
</feature>
<protein>
    <recommendedName>
        <fullName evidence="4">Cell division protein FtsQ</fullName>
    </recommendedName>
</protein>
<evidence type="ECO:0000256" key="1">
    <source>
        <dbReference type="SAM" id="SignalP"/>
    </source>
</evidence>